<reference evidence="1" key="1">
    <citation type="submission" date="2021-03" db="EMBL/GenBank/DDBJ databases">
        <title>Whole genome shotgun sequence of Actinoplanes auranticolor NBRC 12245.</title>
        <authorList>
            <person name="Komaki H."/>
            <person name="Tamura T."/>
        </authorList>
    </citation>
    <scope>NUCLEOTIDE SEQUENCE</scope>
    <source>
        <strain evidence="1">NBRC 12245</strain>
    </source>
</reference>
<sequence length="101" mass="11001">MASDRRSFDMATSSEAQSNLQSVVARLEVLINDRDAAVKAAMADFLADGVADQYHDKEVRWNTAASEVRTIITLIKTTLQQNDDTAQTTLSRARAAVDSIG</sequence>
<protein>
    <recommendedName>
        <fullName evidence="3">Pore-forming ESAT-6 family protein</fullName>
    </recommendedName>
</protein>
<dbReference type="EMBL" id="BOQL01000018">
    <property type="protein sequence ID" value="GIM66121.1"/>
    <property type="molecule type" value="Genomic_DNA"/>
</dbReference>
<dbReference type="RefSeq" id="WP_212988210.1">
    <property type="nucleotide sequence ID" value="NZ_BAABEA010000009.1"/>
</dbReference>
<proteinExistence type="predicted"/>
<dbReference type="Proteomes" id="UP000681340">
    <property type="component" value="Unassembled WGS sequence"/>
</dbReference>
<accession>A0A919S6X9</accession>
<keyword evidence="2" id="KW-1185">Reference proteome</keyword>
<evidence type="ECO:0008006" key="3">
    <source>
        <dbReference type="Google" id="ProtNLM"/>
    </source>
</evidence>
<dbReference type="InterPro" id="IPR048032">
    <property type="entry name" value="ESAT6-like"/>
</dbReference>
<dbReference type="NCBIfam" id="NF035935">
    <property type="entry name" value="ESAT6_3"/>
    <property type="match status" value="1"/>
</dbReference>
<evidence type="ECO:0000313" key="1">
    <source>
        <dbReference type="EMBL" id="GIM66121.1"/>
    </source>
</evidence>
<dbReference type="AlphaFoldDB" id="A0A919S6X9"/>
<dbReference type="Gene3D" id="1.10.287.1060">
    <property type="entry name" value="ESAT-6-like"/>
    <property type="match status" value="1"/>
</dbReference>
<organism evidence="1 2">
    <name type="scientific">Actinoplanes auranticolor</name>
    <dbReference type="NCBI Taxonomy" id="47988"/>
    <lineage>
        <taxon>Bacteria</taxon>
        <taxon>Bacillati</taxon>
        <taxon>Actinomycetota</taxon>
        <taxon>Actinomycetes</taxon>
        <taxon>Micromonosporales</taxon>
        <taxon>Micromonosporaceae</taxon>
        <taxon>Actinoplanes</taxon>
    </lineage>
</organism>
<gene>
    <name evidence="1" type="ORF">Aau02nite_21770</name>
</gene>
<evidence type="ECO:0000313" key="2">
    <source>
        <dbReference type="Proteomes" id="UP000681340"/>
    </source>
</evidence>
<comment type="caution">
    <text evidence="1">The sequence shown here is derived from an EMBL/GenBank/DDBJ whole genome shotgun (WGS) entry which is preliminary data.</text>
</comment>
<name>A0A919S6X9_9ACTN</name>